<accession>A0A255DJS1</accession>
<evidence type="ECO:0000313" key="4">
    <source>
        <dbReference type="EMBL" id="OYN79606.1"/>
    </source>
</evidence>
<comment type="similarity">
    <text evidence="1 2">Belongs to the allantoicase family.</text>
</comment>
<name>A0A255DJS1_9MYCO</name>
<dbReference type="Proteomes" id="UP000216063">
    <property type="component" value="Unassembled WGS sequence"/>
</dbReference>
<comment type="pathway">
    <text evidence="2">Nitrogen metabolism; (S)-allantoin degradation; (S)-ureidoglycolate from allantoate (aminidohydrolase route): step 1/1.</text>
</comment>
<gene>
    <name evidence="2" type="primary">alc</name>
    <name evidence="4" type="ORF">CG716_12005</name>
</gene>
<dbReference type="UniPathway" id="UPA00395">
    <property type="reaction ID" value="UER00654"/>
</dbReference>
<dbReference type="GO" id="GO:0000256">
    <property type="term" value="P:allantoin catabolic process"/>
    <property type="evidence" value="ECO:0007669"/>
    <property type="project" value="UniProtKB-UniRule"/>
</dbReference>
<evidence type="ECO:0000313" key="5">
    <source>
        <dbReference type="Proteomes" id="UP000216063"/>
    </source>
</evidence>
<keyword evidence="2" id="KW-0378">Hydrolase</keyword>
<dbReference type="PANTHER" id="PTHR12045">
    <property type="entry name" value="ALLANTOICASE"/>
    <property type="match status" value="1"/>
</dbReference>
<dbReference type="Gene3D" id="2.60.120.260">
    <property type="entry name" value="Galactose-binding domain-like"/>
    <property type="match status" value="2"/>
</dbReference>
<dbReference type="EC" id="3.5.3.4" evidence="2"/>
<dbReference type="InterPro" id="IPR015908">
    <property type="entry name" value="Allantoicase_dom"/>
</dbReference>
<evidence type="ECO:0000259" key="3">
    <source>
        <dbReference type="Pfam" id="PF03561"/>
    </source>
</evidence>
<evidence type="ECO:0000256" key="1">
    <source>
        <dbReference type="ARBA" id="ARBA00009242"/>
    </source>
</evidence>
<proteinExistence type="inferred from homology"/>
<feature type="domain" description="Allantoicase" evidence="3">
    <location>
        <begin position="198"/>
        <end position="327"/>
    </location>
</feature>
<dbReference type="InterPro" id="IPR005164">
    <property type="entry name" value="Allantoicase"/>
</dbReference>
<evidence type="ECO:0000256" key="2">
    <source>
        <dbReference type="HAMAP-Rule" id="MF_00813"/>
    </source>
</evidence>
<dbReference type="GO" id="GO:0004037">
    <property type="term" value="F:allantoicase activity"/>
    <property type="evidence" value="ECO:0007669"/>
    <property type="project" value="UniProtKB-UniRule"/>
</dbReference>
<dbReference type="HAMAP" id="MF_00813">
    <property type="entry name" value="Allantoicase"/>
    <property type="match status" value="1"/>
</dbReference>
<feature type="domain" description="Allantoicase" evidence="3">
    <location>
        <begin position="25"/>
        <end position="177"/>
    </location>
</feature>
<sequence>MIGGAQNPTQAHFLSLPDLAARPAGGSVLWANDDLFAERENLIKPQAAEFRPATFGHKGQIYDGWETRRRRDIGPDDCDSAIVRLAVPAIVGGVVVDTAWFTGNYPPRISVEAARVDGYPNVEDLVHKTDWTTIVERTKVNGDTRNPFKVNSSARWTHVRLSIYPDGGVARFRVHGEGLLDPRLADGIPLDLAALENGARVSACSNMFYSSPNNLLLPGTARTMGEGWETSRRRDTGNDWVQVRLASQGVLTAAELDTSYFLGNAPGAARLMGRDGAGDWFELLPTTTLQPDTRHRFLLSAQQPVTEARLDIYPDGGMARLRLFGRLTDEGLQAVRDKWAASDQP</sequence>
<dbReference type="NCBIfam" id="TIGR02961">
    <property type="entry name" value="allantoicase"/>
    <property type="match status" value="1"/>
</dbReference>
<dbReference type="InterPro" id="IPR008979">
    <property type="entry name" value="Galactose-bd-like_sf"/>
</dbReference>
<protein>
    <recommendedName>
        <fullName evidence="2">Probable allantoicase</fullName>
        <ecNumber evidence="2">3.5.3.4</ecNumber>
    </recommendedName>
    <alternativeName>
        <fullName evidence="2">Allantoate amidinohydrolase</fullName>
    </alternativeName>
</protein>
<dbReference type="GO" id="GO:0006144">
    <property type="term" value="P:purine nucleobase metabolic process"/>
    <property type="evidence" value="ECO:0007669"/>
    <property type="project" value="UniProtKB-KW"/>
</dbReference>
<dbReference type="EMBL" id="NOZR01000008">
    <property type="protein sequence ID" value="OYN79606.1"/>
    <property type="molecule type" value="Genomic_DNA"/>
</dbReference>
<dbReference type="OrthoDB" id="2078334at2"/>
<keyword evidence="2" id="KW-0659">Purine metabolism</keyword>
<comment type="catalytic activity">
    <reaction evidence="2">
        <text>allantoate + H2O = (S)-ureidoglycolate + urea</text>
        <dbReference type="Rhea" id="RHEA:11016"/>
        <dbReference type="ChEBI" id="CHEBI:15377"/>
        <dbReference type="ChEBI" id="CHEBI:16199"/>
        <dbReference type="ChEBI" id="CHEBI:17536"/>
        <dbReference type="ChEBI" id="CHEBI:57296"/>
        <dbReference type="EC" id="3.5.3.4"/>
    </reaction>
</comment>
<dbReference type="AlphaFoldDB" id="A0A255DJS1"/>
<comment type="caution">
    <text evidence="4">The sequence shown here is derived from an EMBL/GenBank/DDBJ whole genome shotgun (WGS) entry which is preliminary data.</text>
</comment>
<organism evidence="4 5">
    <name type="scientific">Mycolicibacterium sphagni</name>
    <dbReference type="NCBI Taxonomy" id="1786"/>
    <lineage>
        <taxon>Bacteria</taxon>
        <taxon>Bacillati</taxon>
        <taxon>Actinomycetota</taxon>
        <taxon>Actinomycetes</taxon>
        <taxon>Mycobacteriales</taxon>
        <taxon>Mycobacteriaceae</taxon>
        <taxon>Mycolicibacterium</taxon>
    </lineage>
</organism>
<dbReference type="SUPFAM" id="SSF49785">
    <property type="entry name" value="Galactose-binding domain-like"/>
    <property type="match status" value="2"/>
</dbReference>
<dbReference type="PANTHER" id="PTHR12045:SF3">
    <property type="entry name" value="INACTIVE ALLANTOICASE-RELATED"/>
    <property type="match status" value="1"/>
</dbReference>
<keyword evidence="5" id="KW-1185">Reference proteome</keyword>
<dbReference type="Pfam" id="PF03561">
    <property type="entry name" value="Allantoicase"/>
    <property type="match status" value="2"/>
</dbReference>
<reference evidence="4 5" key="1">
    <citation type="submission" date="2017-07" db="EMBL/GenBank/DDBJ databases">
        <title>The new phylogeny of genus Mycobacterium.</title>
        <authorList>
            <person name="Tortoli E."/>
            <person name="Trovato A."/>
            <person name="Cirillo D.M."/>
        </authorList>
    </citation>
    <scope>NUCLEOTIDE SEQUENCE [LARGE SCALE GENOMIC DNA]</scope>
    <source>
        <strain evidence="4 5">ATCC 33027</strain>
    </source>
</reference>